<reference evidence="1 2" key="1">
    <citation type="submission" date="2015-01" db="EMBL/GenBank/DDBJ databases">
        <title>Jeotgalibacillus campisalis genome sequencing.</title>
        <authorList>
            <person name="Goh K.M."/>
            <person name="Chan K.-G."/>
            <person name="Yaakop A.S."/>
            <person name="Ee R."/>
            <person name="Gan H.M."/>
            <person name="Chan C.S."/>
        </authorList>
    </citation>
    <scope>NUCLEOTIDE SEQUENCE [LARGE SCALE GENOMIC DNA]</scope>
    <source>
        <strain evidence="1 2">SF-57</strain>
    </source>
</reference>
<dbReference type="Proteomes" id="UP000031972">
    <property type="component" value="Unassembled WGS sequence"/>
</dbReference>
<proteinExistence type="predicted"/>
<dbReference type="EMBL" id="JXRR01000012">
    <property type="protein sequence ID" value="KIL48581.1"/>
    <property type="molecule type" value="Genomic_DNA"/>
</dbReference>
<dbReference type="AlphaFoldDB" id="A0A0C2VW04"/>
<name>A0A0C2VW04_9BACL</name>
<evidence type="ECO:0000313" key="2">
    <source>
        <dbReference type="Proteomes" id="UP000031972"/>
    </source>
</evidence>
<sequence length="49" mass="5445">MDLNDERTFINLKKQSNKVCNDGGGVVCVGIQRNVRNFGAFAKTTIDRT</sequence>
<evidence type="ECO:0000313" key="1">
    <source>
        <dbReference type="EMBL" id="KIL48581.1"/>
    </source>
</evidence>
<protein>
    <submittedName>
        <fullName evidence="1">Uncharacterized protein</fullName>
    </submittedName>
</protein>
<accession>A0A0C2VW04</accession>
<comment type="caution">
    <text evidence="1">The sequence shown here is derived from an EMBL/GenBank/DDBJ whole genome shotgun (WGS) entry which is preliminary data.</text>
</comment>
<gene>
    <name evidence="1" type="ORF">KR50_13540</name>
</gene>
<organism evidence="1 2">
    <name type="scientific">Jeotgalibacillus campisalis</name>
    <dbReference type="NCBI Taxonomy" id="220754"/>
    <lineage>
        <taxon>Bacteria</taxon>
        <taxon>Bacillati</taxon>
        <taxon>Bacillota</taxon>
        <taxon>Bacilli</taxon>
        <taxon>Bacillales</taxon>
        <taxon>Caryophanaceae</taxon>
        <taxon>Jeotgalibacillus</taxon>
    </lineage>
</organism>
<keyword evidence="2" id="KW-1185">Reference proteome</keyword>